<dbReference type="Pfam" id="PF05592">
    <property type="entry name" value="Bac_rhamnosid"/>
    <property type="match status" value="1"/>
</dbReference>
<dbReference type="EMBL" id="JBHSCQ010000006">
    <property type="protein sequence ID" value="MFC4265364.1"/>
    <property type="molecule type" value="Genomic_DNA"/>
</dbReference>
<evidence type="ECO:0000256" key="1">
    <source>
        <dbReference type="ARBA" id="ARBA00001445"/>
    </source>
</evidence>
<evidence type="ECO:0000259" key="6">
    <source>
        <dbReference type="Pfam" id="PF05592"/>
    </source>
</evidence>
<feature type="region of interest" description="Disordered" evidence="4">
    <location>
        <begin position="513"/>
        <end position="535"/>
    </location>
</feature>
<dbReference type="InterPro" id="IPR035396">
    <property type="entry name" value="Bac_rhamnosid6H"/>
</dbReference>
<feature type="domain" description="Alpha-L-rhamnosidase C-terminal" evidence="9">
    <location>
        <begin position="979"/>
        <end position="1052"/>
    </location>
</feature>
<keyword evidence="5" id="KW-1133">Transmembrane helix</keyword>
<dbReference type="Pfam" id="PF25788">
    <property type="entry name" value="Ig_Rha78A_N"/>
    <property type="match status" value="1"/>
</dbReference>
<dbReference type="RefSeq" id="WP_230067396.1">
    <property type="nucleotide sequence ID" value="NZ_BAABLL010000003.1"/>
</dbReference>
<feature type="domain" description="Alpha-L-rhamnosidase concanavalin-like" evidence="6">
    <location>
        <begin position="537"/>
        <end position="636"/>
    </location>
</feature>
<dbReference type="InterPro" id="IPR036116">
    <property type="entry name" value="FN3_sf"/>
</dbReference>
<dbReference type="PIRSF" id="PIRSF010631">
    <property type="entry name" value="A-rhamnsds"/>
    <property type="match status" value="1"/>
</dbReference>
<dbReference type="Gene3D" id="2.60.120.260">
    <property type="entry name" value="Galactose-binding domain-like"/>
    <property type="match status" value="2"/>
</dbReference>
<gene>
    <name evidence="10" type="ORF">ACFOW9_07095</name>
</gene>
<dbReference type="Gene3D" id="2.60.40.10">
    <property type="entry name" value="Immunoglobulins"/>
    <property type="match status" value="1"/>
</dbReference>
<comment type="catalytic activity">
    <reaction evidence="1">
        <text>Hydrolysis of terminal non-reducing alpha-L-rhamnose residues in alpha-L-rhamnosides.</text>
        <dbReference type="EC" id="3.2.1.40"/>
    </reaction>
</comment>
<dbReference type="Gene3D" id="1.50.10.10">
    <property type="match status" value="1"/>
</dbReference>
<evidence type="ECO:0000313" key="11">
    <source>
        <dbReference type="Proteomes" id="UP001595773"/>
    </source>
</evidence>
<dbReference type="PANTHER" id="PTHR33307">
    <property type="entry name" value="ALPHA-RHAMNOSIDASE (EUROFUNG)"/>
    <property type="match status" value="1"/>
</dbReference>
<dbReference type="InterPro" id="IPR013737">
    <property type="entry name" value="Bac_rhamnosid_N"/>
</dbReference>
<dbReference type="Proteomes" id="UP001595773">
    <property type="component" value="Unassembled WGS sequence"/>
</dbReference>
<dbReference type="Pfam" id="PF17390">
    <property type="entry name" value="Bac_rhamnosid_C"/>
    <property type="match status" value="1"/>
</dbReference>
<proteinExistence type="predicted"/>
<evidence type="ECO:0000259" key="7">
    <source>
        <dbReference type="Pfam" id="PF08531"/>
    </source>
</evidence>
<name>A0ABV8R206_9MICC</name>
<dbReference type="InterPro" id="IPR035398">
    <property type="entry name" value="Bac_rhamnosid_C"/>
</dbReference>
<dbReference type="InterPro" id="IPR013783">
    <property type="entry name" value="Ig-like_fold"/>
</dbReference>
<dbReference type="InterPro" id="IPR016007">
    <property type="entry name" value="Alpha_rhamnosid"/>
</dbReference>
<dbReference type="Gene3D" id="2.60.120.560">
    <property type="entry name" value="Exo-inulinase, domain 1"/>
    <property type="match status" value="1"/>
</dbReference>
<dbReference type="SUPFAM" id="SSF49265">
    <property type="entry name" value="Fibronectin type III"/>
    <property type="match status" value="1"/>
</dbReference>
<keyword evidence="11" id="KW-1185">Reference proteome</keyword>
<dbReference type="EC" id="3.2.1.40" evidence="2"/>
<sequence>MDSTTSLAARRATLWKTWTAGLLAVAMVAAAIFYLGINRAPNAETVGLQINSLKSPVGVSLDSFSMSWQNLTSERGSIQESYEIELATTTAELADSPLWSSGRVRSREQVGIQYEGAKLKPATKYLWQVRTWSGLGGDSSVSLPASFETELDPAQSWPAQWIGGIEHTDAVERWADYTTNVEFSVESGGLGVYLRAASLKEGYLWQLGIIDGKTIFRPQVKVNGNVADLGSKDISSVISAERLLKGRHALTTSLKGPVIVTMLDGIEIDRREDQTFTKGYVGFYQTSNDQGKQNATIYAVKVTSASEESLLDTAFADRSNPFTSGRSDGGKLVLLAPTDALYRSLSGMPLLRTDFEVNKSVASARLYAAARGIYETTLNGRKVGDEWLAPGWTDYNKGIKYQSFDVTDLLSQGHNAWGAMIADGWYSGNIAALGTAHYGESPSFLGQLRIEFTDGSHQVIGTDQTWKTKPGPVVQGDLIMGETFDASADSPGWTSVEFDDSAWNSARKVPGSDAAMIPQTEPPVRKTGERVAQSRTETAPGVWVYDMGQNLVGVGSITATGTKGERLRIRYGETISPDGSLYTANLRSAIATDDYIFSVDGKTTIEPRFTTHGFRYIEISGVSDAPTADAVHAIVLGSDLPLRGTFSTSSPMLNQLQSNILWSQRGNFLSIPTDTPARDERLGWTADIGVFAATASYNQDTLAFLSKWLKDARESQLPNGDLPGTAPSACACFEGGTGWSDAIVTVPYALWQYFGDTAVVRDNYEAMKRFMDFQVKTSGTGHIRISGPYGDWLNLDDPTDPGLLGTAYFAYTARLMAEMAQGLGNAADAKYFSQLAGEVKNAFIFNYVRGDGSILGGSQTGYALAIGMSLLPENLRVLAGTKLEDVVQARGGHLSTGFLGTPWLLKALSQTGNMDLSFSLLTSTSYPSWGYEIGKGATTLWERWDGIRPDGTFQDPMMNSLNHYAAGSVGEWMYANIGGIQATKPGFKEFVIAPHIGGGLTHANASVDSPYGPIKSAWSLAAGTLELNVTVPANTEATIRIPSDTLEGVNESGHSVLKVKGVLSAHVEAGDAVILVGSGDYRFSVAAG</sequence>
<evidence type="ECO:0000313" key="10">
    <source>
        <dbReference type="EMBL" id="MFC4265364.1"/>
    </source>
</evidence>
<feature type="domain" description="Alpha-L-rhamnosidase six-hairpin glycosidase" evidence="8">
    <location>
        <begin position="644"/>
        <end position="977"/>
    </location>
</feature>
<evidence type="ECO:0000256" key="5">
    <source>
        <dbReference type="SAM" id="Phobius"/>
    </source>
</evidence>
<comment type="caution">
    <text evidence="10">The sequence shown here is derived from an EMBL/GenBank/DDBJ whole genome shotgun (WGS) entry which is preliminary data.</text>
</comment>
<evidence type="ECO:0000256" key="4">
    <source>
        <dbReference type="SAM" id="MobiDB-lite"/>
    </source>
</evidence>
<feature type="transmembrane region" description="Helical" evidence="5">
    <location>
        <begin position="20"/>
        <end position="37"/>
    </location>
</feature>
<keyword evidence="5" id="KW-0472">Membrane</keyword>
<dbReference type="InterPro" id="IPR008902">
    <property type="entry name" value="Rhamnosid_concanavalin"/>
</dbReference>
<protein>
    <recommendedName>
        <fullName evidence="2">alpha-L-rhamnosidase</fullName>
        <ecNumber evidence="2">3.2.1.40</ecNumber>
    </recommendedName>
</protein>
<dbReference type="Pfam" id="PF08531">
    <property type="entry name" value="Bac_rhamnosid_N"/>
    <property type="match status" value="1"/>
</dbReference>
<dbReference type="Gene3D" id="2.60.420.10">
    <property type="entry name" value="Maltose phosphorylase, domain 3"/>
    <property type="match status" value="1"/>
</dbReference>
<reference evidence="11" key="1">
    <citation type="journal article" date="2019" name="Int. J. Syst. Evol. Microbiol.">
        <title>The Global Catalogue of Microorganisms (GCM) 10K type strain sequencing project: providing services to taxonomists for standard genome sequencing and annotation.</title>
        <authorList>
            <consortium name="The Broad Institute Genomics Platform"/>
            <consortium name="The Broad Institute Genome Sequencing Center for Infectious Disease"/>
            <person name="Wu L."/>
            <person name="Ma J."/>
        </authorList>
    </citation>
    <scope>NUCLEOTIDE SEQUENCE [LARGE SCALE GENOMIC DNA]</scope>
    <source>
        <strain evidence="11">CGMCC 1.10698</strain>
    </source>
</reference>
<dbReference type="PANTHER" id="PTHR33307:SF6">
    <property type="entry name" value="ALPHA-RHAMNOSIDASE (EUROFUNG)-RELATED"/>
    <property type="match status" value="1"/>
</dbReference>
<evidence type="ECO:0000259" key="8">
    <source>
        <dbReference type="Pfam" id="PF17389"/>
    </source>
</evidence>
<evidence type="ECO:0000256" key="3">
    <source>
        <dbReference type="ARBA" id="ARBA00022801"/>
    </source>
</evidence>
<keyword evidence="5" id="KW-0812">Transmembrane</keyword>
<evidence type="ECO:0000256" key="2">
    <source>
        <dbReference type="ARBA" id="ARBA00012652"/>
    </source>
</evidence>
<dbReference type="InterPro" id="IPR012341">
    <property type="entry name" value="6hp_glycosidase-like_sf"/>
</dbReference>
<dbReference type="Pfam" id="PF17389">
    <property type="entry name" value="Bac_rhamnosid6H"/>
    <property type="match status" value="1"/>
</dbReference>
<dbReference type="SUPFAM" id="SSF48208">
    <property type="entry name" value="Six-hairpin glycosidases"/>
    <property type="match status" value="1"/>
</dbReference>
<organism evidence="10 11">
    <name type="scientific">Arthrobacter cryoconiti</name>
    <dbReference type="NCBI Taxonomy" id="748907"/>
    <lineage>
        <taxon>Bacteria</taxon>
        <taxon>Bacillati</taxon>
        <taxon>Actinomycetota</taxon>
        <taxon>Actinomycetes</taxon>
        <taxon>Micrococcales</taxon>
        <taxon>Micrococcaceae</taxon>
        <taxon>Arthrobacter</taxon>
    </lineage>
</organism>
<keyword evidence="3 10" id="KW-0378">Hydrolase</keyword>
<dbReference type="GO" id="GO:0016787">
    <property type="term" value="F:hydrolase activity"/>
    <property type="evidence" value="ECO:0007669"/>
    <property type="project" value="UniProtKB-KW"/>
</dbReference>
<evidence type="ECO:0000259" key="9">
    <source>
        <dbReference type="Pfam" id="PF17390"/>
    </source>
</evidence>
<accession>A0ABV8R206</accession>
<feature type="domain" description="Bacterial alpha-L-rhamnosidase N-terminal" evidence="7">
    <location>
        <begin position="359"/>
        <end position="527"/>
    </location>
</feature>
<dbReference type="InterPro" id="IPR008928">
    <property type="entry name" value="6-hairpin_glycosidase_sf"/>
</dbReference>